<reference evidence="1" key="1">
    <citation type="submission" date="2022-10" db="EMBL/GenBank/DDBJ databases">
        <title>The complete genomes of actinobacterial strains from the NBC collection.</title>
        <authorList>
            <person name="Joergensen T.S."/>
            <person name="Alvarez Arevalo M."/>
            <person name="Sterndorff E.B."/>
            <person name="Faurdal D."/>
            <person name="Vuksanovic O."/>
            <person name="Mourched A.-S."/>
            <person name="Charusanti P."/>
            <person name="Shaw S."/>
            <person name="Blin K."/>
            <person name="Weber T."/>
        </authorList>
    </citation>
    <scope>NUCLEOTIDE SEQUENCE</scope>
    <source>
        <strain evidence="1">NBC 01771</strain>
    </source>
</reference>
<protein>
    <submittedName>
        <fullName evidence="1">DUF6350 family protein</fullName>
    </submittedName>
</protein>
<name>A0ACD4ZJA1_9ACTN</name>
<sequence length="617" mass="60995">MTQLTEHSAPLSSAAALERGRAAALTSAVLRGATAAGLGLGAIAVLVMAMWITSPFPDSGAGGALHIAAGLWLLGHGVELVRPDTLSGTPAPIGVVPLLLMGLPAWLTYRAARDALEPDEGRPQLTGLGAVCTVSGGYLLVGAAAVLYAGGGALTAHPLRAALTLPVLTVLSAAAGAWTAHGCPRVPLPQRLPGAVRRLLVRTVWAPAGRRGVVVAGRSGAAAFLLLVGGGALLVGGSLVWHGDPAHTSFVQLAGDWSGRVAVLLLGLALVPNAAVWGAAYGLGPGFALGTTATATPLGVVGTPALPSFPLLAAVPDGPGTPLNWAAVGVPVVAGLAVAWFTVRVAAPPYARCEEAWSARGTALTAALGGVVCAGLTAVLAGLAGGPLGNGRLAAFGPVWWLTGAAALAWTLALGVPAALLLRLWRLRERRQKDVPAAEPPAESLPATGAVAGGAESGGPGAAWWRAPWRRLAGRRGAGEGAATPGPLAVSEGGEGIGGLDILDALAVAEAGVGAGPGAGAGGTGGTRGAGGTRGTGAGGPEAVDPDLDPDFEPYDFLPAEAWHERGAREARWAAFKEASGGLMADFPATPGPLAPEPPSLRKGGSDADEDPGVVTP</sequence>
<keyword evidence="2" id="KW-1185">Reference proteome</keyword>
<proteinExistence type="predicted"/>
<evidence type="ECO:0000313" key="1">
    <source>
        <dbReference type="EMBL" id="WSB98235.1"/>
    </source>
</evidence>
<evidence type="ECO:0000313" key="2">
    <source>
        <dbReference type="Proteomes" id="UP001348369"/>
    </source>
</evidence>
<organism evidence="1 2">
    <name type="scientific">Streptomyces scopuliridis</name>
    <dbReference type="NCBI Taxonomy" id="452529"/>
    <lineage>
        <taxon>Bacteria</taxon>
        <taxon>Bacillati</taxon>
        <taxon>Actinomycetota</taxon>
        <taxon>Actinomycetes</taxon>
        <taxon>Kitasatosporales</taxon>
        <taxon>Streptomycetaceae</taxon>
        <taxon>Streptomyces</taxon>
    </lineage>
</organism>
<dbReference type="Proteomes" id="UP001348369">
    <property type="component" value="Chromosome"/>
</dbReference>
<gene>
    <name evidence="1" type="ORF">OG835_15195</name>
</gene>
<accession>A0ACD4ZJA1</accession>
<dbReference type="EMBL" id="CP109109">
    <property type="protein sequence ID" value="WSB98235.1"/>
    <property type="molecule type" value="Genomic_DNA"/>
</dbReference>